<dbReference type="SUPFAM" id="SSF51261">
    <property type="entry name" value="Duplicated hybrid motif"/>
    <property type="match status" value="1"/>
</dbReference>
<protein>
    <submittedName>
        <fullName evidence="3">M23 family metallopeptidase</fullName>
    </submittedName>
</protein>
<evidence type="ECO:0000313" key="3">
    <source>
        <dbReference type="EMBL" id="MDC0745667.1"/>
    </source>
</evidence>
<dbReference type="PANTHER" id="PTHR21666">
    <property type="entry name" value="PEPTIDASE-RELATED"/>
    <property type="match status" value="1"/>
</dbReference>
<evidence type="ECO:0000259" key="2">
    <source>
        <dbReference type="Pfam" id="PF01551"/>
    </source>
</evidence>
<dbReference type="Pfam" id="PF01551">
    <property type="entry name" value="Peptidase_M23"/>
    <property type="match status" value="1"/>
</dbReference>
<gene>
    <name evidence="3" type="ORF">POL67_30325</name>
</gene>
<comment type="caution">
    <text evidence="3">The sequence shown here is derived from an EMBL/GenBank/DDBJ whole genome shotgun (WGS) entry which is preliminary data.</text>
</comment>
<reference evidence="3 4" key="1">
    <citation type="submission" date="2022-11" db="EMBL/GenBank/DDBJ databases">
        <title>Minimal conservation of predation-associated metabolite biosynthetic gene clusters underscores biosynthetic potential of Myxococcota including descriptions for ten novel species: Archangium lansinium sp. nov., Myxococcus landrumus sp. nov., Nannocystis bai.</title>
        <authorList>
            <person name="Ahearne A."/>
            <person name="Stevens C."/>
            <person name="Dowd S."/>
        </authorList>
    </citation>
    <scope>NUCLEOTIDE SEQUENCE [LARGE SCALE GENOMIC DNA]</scope>
    <source>
        <strain evidence="3 4">RJM3</strain>
    </source>
</reference>
<dbReference type="InterPro" id="IPR016047">
    <property type="entry name" value="M23ase_b-sheet_dom"/>
</dbReference>
<dbReference type="EMBL" id="JAQNDO010000001">
    <property type="protein sequence ID" value="MDC0745667.1"/>
    <property type="molecule type" value="Genomic_DNA"/>
</dbReference>
<proteinExistence type="predicted"/>
<keyword evidence="4" id="KW-1185">Reference proteome</keyword>
<evidence type="ECO:0000313" key="4">
    <source>
        <dbReference type="Proteomes" id="UP001221411"/>
    </source>
</evidence>
<keyword evidence="1" id="KW-0732">Signal</keyword>
<sequence>MKRQPPSRRRKIALLSFVLGHVLSWAAYAFDGAPLHPPVDGVSPARIPPSFGAPRDGRRSRHQGIDILAPRGTPVRSAAWGVVVEIEKQPRGGNVVFVAGRGALLFFYAHLNGYAPGLHVGQVVSKGTLLGYVGDSGNANGVPHLHFEARPAATLFAPIDPLLLMRPRRAAPAERIFAALATIAEPR</sequence>
<dbReference type="InterPro" id="IPR050570">
    <property type="entry name" value="Cell_wall_metabolism_enzyme"/>
</dbReference>
<dbReference type="Gene3D" id="2.70.70.10">
    <property type="entry name" value="Glucose Permease (Domain IIA)"/>
    <property type="match status" value="1"/>
</dbReference>
<feature type="chain" id="PRO_5046587682" evidence="1">
    <location>
        <begin position="30"/>
        <end position="187"/>
    </location>
</feature>
<organism evidence="3 4">
    <name type="scientific">Polyangium mundeleinium</name>
    <dbReference type="NCBI Taxonomy" id="2995306"/>
    <lineage>
        <taxon>Bacteria</taxon>
        <taxon>Pseudomonadati</taxon>
        <taxon>Myxococcota</taxon>
        <taxon>Polyangia</taxon>
        <taxon>Polyangiales</taxon>
        <taxon>Polyangiaceae</taxon>
        <taxon>Polyangium</taxon>
    </lineage>
</organism>
<accession>A0ABT5EV14</accession>
<dbReference type="InterPro" id="IPR011055">
    <property type="entry name" value="Dup_hybrid_motif"/>
</dbReference>
<dbReference type="RefSeq" id="WP_271923425.1">
    <property type="nucleotide sequence ID" value="NZ_JAQNDO010000001.1"/>
</dbReference>
<name>A0ABT5EV14_9BACT</name>
<feature type="signal peptide" evidence="1">
    <location>
        <begin position="1"/>
        <end position="29"/>
    </location>
</feature>
<feature type="domain" description="M23ase beta-sheet core" evidence="2">
    <location>
        <begin position="61"/>
        <end position="153"/>
    </location>
</feature>
<dbReference type="Proteomes" id="UP001221411">
    <property type="component" value="Unassembled WGS sequence"/>
</dbReference>
<dbReference type="PANTHER" id="PTHR21666:SF268">
    <property type="entry name" value="PEPTIDASE M23 DOMAIN-CONTAINING PROTEIN"/>
    <property type="match status" value="1"/>
</dbReference>
<evidence type="ECO:0000256" key="1">
    <source>
        <dbReference type="SAM" id="SignalP"/>
    </source>
</evidence>
<dbReference type="CDD" id="cd12797">
    <property type="entry name" value="M23_peptidase"/>
    <property type="match status" value="1"/>
</dbReference>